<dbReference type="GO" id="GO:0006177">
    <property type="term" value="P:GMP biosynthetic process"/>
    <property type="evidence" value="ECO:0007669"/>
    <property type="project" value="UniProtKB-KW"/>
</dbReference>
<dbReference type="HAMAP" id="MF_01964">
    <property type="entry name" value="IMPDH"/>
    <property type="match status" value="1"/>
</dbReference>
<dbReference type="PIRSF" id="PIRSF000130">
    <property type="entry name" value="IMPDH"/>
    <property type="match status" value="1"/>
</dbReference>
<keyword evidence="8" id="KW-0630">Potassium</keyword>
<evidence type="ECO:0000256" key="2">
    <source>
        <dbReference type="ARBA" id="ARBA00005502"/>
    </source>
</evidence>
<feature type="domain" description="CBS" evidence="13">
    <location>
        <begin position="158"/>
        <end position="214"/>
    </location>
</feature>
<dbReference type="PANTHER" id="PTHR11911:SF111">
    <property type="entry name" value="INOSINE-5'-MONOPHOSPHATE DEHYDROGENASE"/>
    <property type="match status" value="1"/>
</dbReference>
<evidence type="ECO:0000256" key="3">
    <source>
        <dbReference type="ARBA" id="ARBA00011881"/>
    </source>
</evidence>
<dbReference type="SUPFAM" id="SSF54631">
    <property type="entry name" value="CBS-domain pair"/>
    <property type="match status" value="1"/>
</dbReference>
<dbReference type="InterPro" id="IPR005990">
    <property type="entry name" value="IMP_DH"/>
</dbReference>
<dbReference type="PANTHER" id="PTHR11911">
    <property type="entry name" value="INOSINE-5-MONOPHOSPHATE DEHYDROGENASE RELATED"/>
    <property type="match status" value="1"/>
</dbReference>
<dbReference type="FunFam" id="3.20.20.70:FF:000003">
    <property type="entry name" value="GMP reductase"/>
    <property type="match status" value="1"/>
</dbReference>
<keyword evidence="5" id="KW-0677">Repeat</keyword>
<evidence type="ECO:0000256" key="5">
    <source>
        <dbReference type="ARBA" id="ARBA00022737"/>
    </source>
</evidence>
<comment type="catalytic activity">
    <reaction evidence="12">
        <text>IMP + NAD(+) + H2O = XMP + NADH + H(+)</text>
        <dbReference type="Rhea" id="RHEA:11708"/>
        <dbReference type="ChEBI" id="CHEBI:15377"/>
        <dbReference type="ChEBI" id="CHEBI:15378"/>
        <dbReference type="ChEBI" id="CHEBI:57464"/>
        <dbReference type="ChEBI" id="CHEBI:57540"/>
        <dbReference type="ChEBI" id="CHEBI:57945"/>
        <dbReference type="ChEBI" id="CHEBI:58053"/>
        <dbReference type="EC" id="1.1.1.205"/>
    </reaction>
</comment>
<keyword evidence="6" id="KW-0332">GMP biosynthesis</keyword>
<evidence type="ECO:0000313" key="14">
    <source>
        <dbReference type="EMBL" id="MPL91207.1"/>
    </source>
</evidence>
<dbReference type="AlphaFoldDB" id="A0A644VIY7"/>
<dbReference type="InterPro" id="IPR013785">
    <property type="entry name" value="Aldolase_TIM"/>
</dbReference>
<dbReference type="SMART" id="SM01240">
    <property type="entry name" value="IMPDH"/>
    <property type="match status" value="1"/>
</dbReference>
<keyword evidence="4" id="KW-0479">Metal-binding</keyword>
<name>A0A644VIY7_9ZZZZ</name>
<evidence type="ECO:0000256" key="6">
    <source>
        <dbReference type="ARBA" id="ARBA00022749"/>
    </source>
</evidence>
<dbReference type="Pfam" id="PF00478">
    <property type="entry name" value="IMPDH"/>
    <property type="match status" value="1"/>
</dbReference>
<comment type="similarity">
    <text evidence="2">Belongs to the IMPDH/GMPR family.</text>
</comment>
<evidence type="ECO:0000256" key="10">
    <source>
        <dbReference type="ARBA" id="ARBA00023027"/>
    </source>
</evidence>
<protein>
    <submittedName>
        <fullName evidence="14">Inosine-5'-monophosphate dehydrogenase</fullName>
        <ecNumber evidence="14">1.1.1.205</ecNumber>
    </submittedName>
</protein>
<dbReference type="InterPro" id="IPR000644">
    <property type="entry name" value="CBS_dom"/>
</dbReference>
<dbReference type="Gene3D" id="3.20.20.70">
    <property type="entry name" value="Aldolase class I"/>
    <property type="match status" value="1"/>
</dbReference>
<dbReference type="CDD" id="cd04601">
    <property type="entry name" value="CBS_pair_IMPDH"/>
    <property type="match status" value="1"/>
</dbReference>
<comment type="cofactor">
    <cofactor evidence="1">
        <name>K(+)</name>
        <dbReference type="ChEBI" id="CHEBI:29103"/>
    </cofactor>
</comment>
<evidence type="ECO:0000259" key="13">
    <source>
        <dbReference type="PROSITE" id="PS51371"/>
    </source>
</evidence>
<evidence type="ECO:0000256" key="8">
    <source>
        <dbReference type="ARBA" id="ARBA00022958"/>
    </source>
</evidence>
<keyword evidence="11" id="KW-0129">CBS domain</keyword>
<feature type="domain" description="CBS" evidence="13">
    <location>
        <begin position="218"/>
        <end position="275"/>
    </location>
</feature>
<reference evidence="14" key="1">
    <citation type="submission" date="2019-08" db="EMBL/GenBank/DDBJ databases">
        <authorList>
            <person name="Kucharzyk K."/>
            <person name="Murdoch R.W."/>
            <person name="Higgins S."/>
            <person name="Loffler F."/>
        </authorList>
    </citation>
    <scope>NUCLEOTIDE SEQUENCE</scope>
</reference>
<dbReference type="CDD" id="cd00381">
    <property type="entry name" value="IMPDH"/>
    <property type="match status" value="1"/>
</dbReference>
<sequence>MKGADARITVRMHGPSMEYMTGEGPYFISHLRFFRGVVSFPASAYNFPKSFRPPEGQGGFPMKFEEKFVSYEGFTFDDVLLEPSYSEVLPSDVCIRTRLTESVSLNIPLCSSAMDTVTESRLAIAIAREGGIGIVHRNMSIEKQAREVDVVKRSESGVIVDPFFLHPEDMVSEAIGLMEHFHISGVPIVDGGKKLVGIITNRDLRFVTDYEQPISRVMTKENLITAPEGTTLADAQSILMKYKVEKLPIVDGNGTLKGLITIKDIQKAKDFPNAAKDGGGRLRVGAAVGVGTDLAERAAALVKSGVDVIVVDTAHGHSKKVLDSVRMLRTSYPDLVIIGGNIATAEAGEALIEAGVDAVKVGVGPGSICTTRIIAGIGVPQLAAIYNVAQAAHKKGKTVIADGGIRFSGDIVKALAAGADSVMIGSLFAGTEESPGELIIYRGRSYKSYRGMGSLGAMKDGCSKDRYFQEGAGNDKLVPEGIEGLAAHKGALSGVVFQLTGGLRSGMGYVGAKDIPDLQEKARFVRISAASVKENHPHDVVVTKEAPNYWVE</sequence>
<dbReference type="EC" id="1.1.1.205" evidence="14"/>
<comment type="subunit">
    <text evidence="3">Homotetramer.</text>
</comment>
<dbReference type="Pfam" id="PF00571">
    <property type="entry name" value="CBS"/>
    <property type="match status" value="2"/>
</dbReference>
<dbReference type="InterPro" id="IPR046342">
    <property type="entry name" value="CBS_dom_sf"/>
</dbReference>
<evidence type="ECO:0000256" key="9">
    <source>
        <dbReference type="ARBA" id="ARBA00023002"/>
    </source>
</evidence>
<organism evidence="14">
    <name type="scientific">bioreactor metagenome</name>
    <dbReference type="NCBI Taxonomy" id="1076179"/>
    <lineage>
        <taxon>unclassified sequences</taxon>
        <taxon>metagenomes</taxon>
        <taxon>ecological metagenomes</taxon>
    </lineage>
</organism>
<dbReference type="EMBL" id="VSSQ01000323">
    <property type="protein sequence ID" value="MPL91207.1"/>
    <property type="molecule type" value="Genomic_DNA"/>
</dbReference>
<evidence type="ECO:0000256" key="11">
    <source>
        <dbReference type="ARBA" id="ARBA00023122"/>
    </source>
</evidence>
<dbReference type="InterPro" id="IPR001093">
    <property type="entry name" value="IMP_DH_GMPRt"/>
</dbReference>
<dbReference type="GO" id="GO:0006183">
    <property type="term" value="P:GTP biosynthetic process"/>
    <property type="evidence" value="ECO:0007669"/>
    <property type="project" value="TreeGrafter"/>
</dbReference>
<dbReference type="PROSITE" id="PS51371">
    <property type="entry name" value="CBS"/>
    <property type="match status" value="2"/>
</dbReference>
<dbReference type="InterPro" id="IPR015875">
    <property type="entry name" value="IMP_DH/GMP_Rdtase_CS"/>
</dbReference>
<accession>A0A644VIY7</accession>
<dbReference type="GO" id="GO:0046872">
    <property type="term" value="F:metal ion binding"/>
    <property type="evidence" value="ECO:0007669"/>
    <property type="project" value="UniProtKB-KW"/>
</dbReference>
<dbReference type="GO" id="GO:0003938">
    <property type="term" value="F:IMP dehydrogenase activity"/>
    <property type="evidence" value="ECO:0007669"/>
    <property type="project" value="UniProtKB-EC"/>
</dbReference>
<evidence type="ECO:0000256" key="12">
    <source>
        <dbReference type="ARBA" id="ARBA00048028"/>
    </source>
</evidence>
<dbReference type="SMART" id="SM00116">
    <property type="entry name" value="CBS"/>
    <property type="match status" value="2"/>
</dbReference>
<keyword evidence="10" id="KW-0520">NAD</keyword>
<dbReference type="PROSITE" id="PS00487">
    <property type="entry name" value="IMP_DH_GMP_RED"/>
    <property type="match status" value="1"/>
</dbReference>
<dbReference type="SUPFAM" id="SSF51412">
    <property type="entry name" value="Inosine monophosphate dehydrogenase (IMPDH)"/>
    <property type="match status" value="1"/>
</dbReference>
<proteinExistence type="inferred from homology"/>
<evidence type="ECO:0000256" key="4">
    <source>
        <dbReference type="ARBA" id="ARBA00022723"/>
    </source>
</evidence>
<evidence type="ECO:0000256" key="7">
    <source>
        <dbReference type="ARBA" id="ARBA00022755"/>
    </source>
</evidence>
<keyword evidence="9 14" id="KW-0560">Oxidoreductase</keyword>
<dbReference type="NCBIfam" id="TIGR01302">
    <property type="entry name" value="IMP_dehydrog"/>
    <property type="match status" value="1"/>
</dbReference>
<keyword evidence="7" id="KW-0658">Purine biosynthesis</keyword>
<evidence type="ECO:0000256" key="1">
    <source>
        <dbReference type="ARBA" id="ARBA00001958"/>
    </source>
</evidence>
<comment type="caution">
    <text evidence="14">The sequence shown here is derived from an EMBL/GenBank/DDBJ whole genome shotgun (WGS) entry which is preliminary data.</text>
</comment>
<gene>
    <name evidence="14" type="primary">guaB_38</name>
    <name evidence="14" type="ORF">SDC9_37272</name>
</gene>